<name>D0W1J0_NEICI</name>
<dbReference type="InterPro" id="IPR013410">
    <property type="entry name" value="CRISPR-assoc_RAMP_Cmr4"/>
</dbReference>
<dbReference type="GO" id="GO:0051607">
    <property type="term" value="P:defense response to virus"/>
    <property type="evidence" value="ECO:0007669"/>
    <property type="project" value="UniProtKB-KW"/>
</dbReference>
<evidence type="ECO:0000313" key="4">
    <source>
        <dbReference type="Proteomes" id="UP000003294"/>
    </source>
</evidence>
<comment type="caution">
    <text evidence="3">The sequence shown here is derived from an EMBL/GenBank/DDBJ whole genome shotgun (WGS) entry which is preliminary data.</text>
</comment>
<dbReference type="eggNOG" id="COG1336">
    <property type="taxonomic scope" value="Bacteria"/>
</dbReference>
<dbReference type="Proteomes" id="UP000003294">
    <property type="component" value="Unassembled WGS sequence"/>
</dbReference>
<dbReference type="Pfam" id="PF03787">
    <property type="entry name" value="RAMPs"/>
    <property type="match status" value="1"/>
</dbReference>
<dbReference type="AlphaFoldDB" id="D0W1J0"/>
<dbReference type="EMBL" id="ACDY02000003">
    <property type="protein sequence ID" value="EEZ72116.1"/>
    <property type="molecule type" value="Genomic_DNA"/>
</dbReference>
<sequence length="325" mass="35433">MHRGKTFDFQANRQHLYIQDKDTKMNTRIFHLHALSALHVGTGQGIGAVDLPIARSRATNLPLVPGSALKGVLRDEAKEKWHVSENDIQALFGADSQADKDNIHAGAAALGDAHLLLLPIRSFAGTAAFATCPFILQRYARDVRGMLPESPKVPALKNSASVPENTVLRVSGSQIALEDLDIGSETGTEAEQWAKFIAAAVYPEGTADCEAWREQLVRRFVILPDSLFSFLADTATEIRMRIKINRETRIVKEGALWSEENLPAESVLYGILSVDKSYRRSNAKSADELSSLIPAGETQIQIGGKHTVGRGLCRLILSDGIKEGA</sequence>
<reference evidence="3 4" key="1">
    <citation type="submission" date="2009-10" db="EMBL/GenBank/DDBJ databases">
        <authorList>
            <person name="Weinstock G."/>
            <person name="Sodergren E."/>
            <person name="Clifton S."/>
            <person name="Fulton L."/>
            <person name="Fulton B."/>
            <person name="Courtney L."/>
            <person name="Fronick C."/>
            <person name="Harrison M."/>
            <person name="Strong C."/>
            <person name="Farmer C."/>
            <person name="Delahaunty K."/>
            <person name="Markovic C."/>
            <person name="Hall O."/>
            <person name="Minx P."/>
            <person name="Tomlinson C."/>
            <person name="Mitreva M."/>
            <person name="Nelson J."/>
            <person name="Hou S."/>
            <person name="Wollam A."/>
            <person name="Pepin K.H."/>
            <person name="Johnson M."/>
            <person name="Bhonagiri V."/>
            <person name="Nash W.E."/>
            <person name="Warren W."/>
            <person name="Chinwalla A."/>
            <person name="Mardis E.R."/>
            <person name="Wilson R.K."/>
        </authorList>
    </citation>
    <scope>NUCLEOTIDE SEQUENCE [LARGE SCALE GENOMIC DNA]</scope>
    <source>
        <strain evidence="3 4">ATCC 14685</strain>
    </source>
</reference>
<dbReference type="PANTHER" id="PTHR36700">
    <property type="entry name" value="CRISPR SYSTEM CMR SUBUNIT CMR4"/>
    <property type="match status" value="1"/>
</dbReference>
<dbReference type="PANTHER" id="PTHR36700:SF1">
    <property type="entry name" value="CRISPR SYSTEM CMR SUBUNIT CMR4"/>
    <property type="match status" value="1"/>
</dbReference>
<organism evidence="3 4">
    <name type="scientific">Neisseria cinerea ATCC 14685</name>
    <dbReference type="NCBI Taxonomy" id="546262"/>
    <lineage>
        <taxon>Bacteria</taxon>
        <taxon>Pseudomonadati</taxon>
        <taxon>Pseudomonadota</taxon>
        <taxon>Betaproteobacteria</taxon>
        <taxon>Neisseriales</taxon>
        <taxon>Neisseriaceae</taxon>
        <taxon>Neisseria</taxon>
    </lineage>
</organism>
<dbReference type="STRING" id="546262.NEICINOT_03513"/>
<proteinExistence type="predicted"/>
<dbReference type="NCBIfam" id="TIGR02580">
    <property type="entry name" value="cas_RAMP_Cmr4"/>
    <property type="match status" value="1"/>
</dbReference>
<feature type="domain" description="CRISPR type III-associated protein" evidence="2">
    <location>
        <begin position="32"/>
        <end position="313"/>
    </location>
</feature>
<evidence type="ECO:0000256" key="1">
    <source>
        <dbReference type="ARBA" id="ARBA00023118"/>
    </source>
</evidence>
<dbReference type="InterPro" id="IPR005537">
    <property type="entry name" value="RAMP_III_fam"/>
</dbReference>
<protein>
    <submittedName>
        <fullName evidence="3">CRISPR-associated RAMP protein, Cmr4 family</fullName>
    </submittedName>
</protein>
<gene>
    <name evidence="3" type="primary">cmr4</name>
    <name evidence="3" type="ORF">NEICINOT_03513</name>
</gene>
<keyword evidence="1" id="KW-0051">Antiviral defense</keyword>
<accession>D0W1J0</accession>
<evidence type="ECO:0000313" key="3">
    <source>
        <dbReference type="EMBL" id="EEZ72116.1"/>
    </source>
</evidence>
<evidence type="ECO:0000259" key="2">
    <source>
        <dbReference type="Pfam" id="PF03787"/>
    </source>
</evidence>